<evidence type="ECO:0000256" key="1">
    <source>
        <dbReference type="ARBA" id="ARBA00022729"/>
    </source>
</evidence>
<keyword evidence="6" id="KW-1185">Reference proteome</keyword>
<dbReference type="EMBL" id="LUCM01001813">
    <property type="protein sequence ID" value="KAA0198328.1"/>
    <property type="molecule type" value="Genomic_DNA"/>
</dbReference>
<keyword evidence="5" id="KW-0560">Oxidoreductase</keyword>
<proteinExistence type="predicted"/>
<sequence length="349" mass="39224">MADFSQYSFDNVFSNSNRECDGLPGSHPVCNEQSKIIFSWAKEAPDFKLPPVSNKQTSLSGLIRQICHKQVCSSSAEYPGVAKNSSSLGQTHICVHKIFKFSLPSSATNQLLEVERLNDRDISLQITETSLPVGGSPFRYLVLQVHYKDHSAFDKSPGKTDHSGFRLTIAPQPTPQVAGIYLFASTQPVPANSNCVLNKGQVIHRGKKFLIGQKSPQEPQTYYPTENKNLVVFPRDLLEAECHMENKENRIVPMGHTRQDEMCNFYMMYSVPLEDEYQLDDQNFQVCDLDPREIESKLTKVGESCYPFSKFISQIEALFDLFDAKGQQSARLETILSLADTSLSVARTH</sequence>
<dbReference type="Gene3D" id="2.60.120.230">
    <property type="match status" value="1"/>
</dbReference>
<keyword evidence="1" id="KW-0732">Signal</keyword>
<keyword evidence="5" id="KW-0503">Monooxygenase</keyword>
<dbReference type="GO" id="GO:0005507">
    <property type="term" value="F:copper ion binding"/>
    <property type="evidence" value="ECO:0007669"/>
    <property type="project" value="InterPro"/>
</dbReference>
<dbReference type="InterPro" id="IPR024548">
    <property type="entry name" value="Cu2_monoox_C"/>
</dbReference>
<dbReference type="GO" id="GO:0005576">
    <property type="term" value="C:extracellular region"/>
    <property type="evidence" value="ECO:0007669"/>
    <property type="project" value="TreeGrafter"/>
</dbReference>
<dbReference type="InterPro" id="IPR008977">
    <property type="entry name" value="PHM/PNGase_F_dom_sf"/>
</dbReference>
<organism evidence="5 6">
    <name type="scientific">Fasciolopsis buskii</name>
    <dbReference type="NCBI Taxonomy" id="27845"/>
    <lineage>
        <taxon>Eukaryota</taxon>
        <taxon>Metazoa</taxon>
        <taxon>Spiralia</taxon>
        <taxon>Lophotrochozoa</taxon>
        <taxon>Platyhelminthes</taxon>
        <taxon>Trematoda</taxon>
        <taxon>Digenea</taxon>
        <taxon>Plagiorchiida</taxon>
        <taxon>Echinostomata</taxon>
        <taxon>Echinostomatoidea</taxon>
        <taxon>Fasciolidae</taxon>
        <taxon>Fasciolopsis</taxon>
    </lineage>
</organism>
<dbReference type="GO" id="GO:0016715">
    <property type="term" value="F:oxidoreductase activity, acting on paired donors, with incorporation or reduction of molecular oxygen, reduced ascorbate as one donor, and incorporation of one atom of oxygen"/>
    <property type="evidence" value="ECO:0007669"/>
    <property type="project" value="InterPro"/>
</dbReference>
<keyword evidence="2" id="KW-1015">Disulfide bond</keyword>
<dbReference type="OrthoDB" id="10044505at2759"/>
<keyword evidence="3" id="KW-0325">Glycoprotein</keyword>
<protein>
    <submittedName>
        <fullName evidence="5">Copper type II ascorbate-dependent monooxygenase domain protein</fullName>
    </submittedName>
</protein>
<evidence type="ECO:0000256" key="2">
    <source>
        <dbReference type="ARBA" id="ARBA00023157"/>
    </source>
</evidence>
<reference evidence="5" key="1">
    <citation type="submission" date="2019-05" db="EMBL/GenBank/DDBJ databases">
        <title>Annotation for the trematode Fasciolopsis buski.</title>
        <authorList>
            <person name="Choi Y.-J."/>
        </authorList>
    </citation>
    <scope>NUCLEOTIDE SEQUENCE</scope>
    <source>
        <strain evidence="5">HT</strain>
        <tissue evidence="5">Whole worm</tissue>
    </source>
</reference>
<evidence type="ECO:0000313" key="5">
    <source>
        <dbReference type="EMBL" id="KAA0198328.1"/>
    </source>
</evidence>
<dbReference type="Gene3D" id="2.60.120.310">
    <property type="entry name" value="Copper type II, ascorbate-dependent monooxygenase, N-terminal domain"/>
    <property type="match status" value="1"/>
</dbReference>
<dbReference type="Pfam" id="PF03712">
    <property type="entry name" value="Cu2_monoox_C"/>
    <property type="match status" value="1"/>
</dbReference>
<evidence type="ECO:0000259" key="4">
    <source>
        <dbReference type="Pfam" id="PF03712"/>
    </source>
</evidence>
<feature type="domain" description="Copper type II ascorbate-dependent monooxygenase C-terminal" evidence="4">
    <location>
        <begin position="179"/>
        <end position="276"/>
    </location>
</feature>
<dbReference type="Proteomes" id="UP000728185">
    <property type="component" value="Unassembled WGS sequence"/>
</dbReference>
<comment type="caution">
    <text evidence="5">The sequence shown here is derived from an EMBL/GenBank/DDBJ whole genome shotgun (WGS) entry which is preliminary data.</text>
</comment>
<evidence type="ECO:0000313" key="6">
    <source>
        <dbReference type="Proteomes" id="UP000728185"/>
    </source>
</evidence>
<dbReference type="SUPFAM" id="SSF49742">
    <property type="entry name" value="PHM/PNGase F"/>
    <property type="match status" value="2"/>
</dbReference>
<dbReference type="InterPro" id="IPR036939">
    <property type="entry name" value="Cu2_ascorb_mOase_N_sf"/>
</dbReference>
<dbReference type="InterPro" id="IPR014784">
    <property type="entry name" value="Cu2_ascorb_mOase-like_C"/>
</dbReference>
<accession>A0A8E0S0F9</accession>
<dbReference type="AlphaFoldDB" id="A0A8E0S0F9"/>
<dbReference type="PANTHER" id="PTHR10680:SF14">
    <property type="entry name" value="PEPTIDYL-GLYCINE ALPHA-AMIDATING MONOOXYGENASE"/>
    <property type="match status" value="1"/>
</dbReference>
<evidence type="ECO:0000256" key="3">
    <source>
        <dbReference type="ARBA" id="ARBA00023180"/>
    </source>
</evidence>
<dbReference type="PANTHER" id="PTHR10680">
    <property type="entry name" value="PEPTIDYL-GLYCINE ALPHA-AMIDATING MONOOXYGENASE"/>
    <property type="match status" value="1"/>
</dbReference>
<gene>
    <name evidence="5" type="ORF">FBUS_02365</name>
</gene>
<name>A0A8E0S0F9_9TREM</name>